<name>A0A4R0NW45_9SPHI</name>
<reference evidence="3 4" key="1">
    <citation type="submission" date="2019-02" db="EMBL/GenBank/DDBJ databases">
        <title>Pedobacter sp. RP-3-11 sp. nov., isolated from Arctic soil.</title>
        <authorList>
            <person name="Dahal R.H."/>
        </authorList>
    </citation>
    <scope>NUCLEOTIDE SEQUENCE [LARGE SCALE GENOMIC DNA]</scope>
    <source>
        <strain evidence="3 4">RP-3-11</strain>
    </source>
</reference>
<evidence type="ECO:0000313" key="4">
    <source>
        <dbReference type="Proteomes" id="UP000291485"/>
    </source>
</evidence>
<evidence type="ECO:0000259" key="2">
    <source>
        <dbReference type="Pfam" id="PF16411"/>
    </source>
</evidence>
<dbReference type="RefSeq" id="WP_131560548.1">
    <property type="nucleotide sequence ID" value="NZ_SJSN01000012.1"/>
</dbReference>
<proteinExistence type="predicted"/>
<feature type="domain" description="Outer membrane protein SusF/SusE-like C-terminal" evidence="2">
    <location>
        <begin position="258"/>
        <end position="349"/>
    </location>
</feature>
<dbReference type="Gene3D" id="2.60.40.3620">
    <property type="match status" value="2"/>
</dbReference>
<dbReference type="EMBL" id="SJSN01000012">
    <property type="protein sequence ID" value="TCD05912.1"/>
    <property type="molecule type" value="Genomic_DNA"/>
</dbReference>
<organism evidence="3 4">
    <name type="scientific">Pedobacter frigidisoli</name>
    <dbReference type="NCBI Taxonomy" id="2530455"/>
    <lineage>
        <taxon>Bacteria</taxon>
        <taxon>Pseudomonadati</taxon>
        <taxon>Bacteroidota</taxon>
        <taxon>Sphingobacteriia</taxon>
        <taxon>Sphingobacteriales</taxon>
        <taxon>Sphingobacteriaceae</taxon>
        <taxon>Pedobacter</taxon>
    </lineage>
</organism>
<comment type="caution">
    <text evidence="3">The sequence shown here is derived from an EMBL/GenBank/DDBJ whole genome shotgun (WGS) entry which is preliminary data.</text>
</comment>
<protein>
    <submittedName>
        <fullName evidence="3">SusF/SusE family outer membrane protein</fullName>
    </submittedName>
</protein>
<dbReference type="CDD" id="cd12967">
    <property type="entry name" value="CBM_SusE-F_like_u1"/>
    <property type="match status" value="1"/>
</dbReference>
<evidence type="ECO:0000259" key="1">
    <source>
        <dbReference type="Pfam" id="PF14292"/>
    </source>
</evidence>
<gene>
    <name evidence="3" type="ORF">EZ449_15750</name>
</gene>
<dbReference type="OrthoDB" id="975117at2"/>
<keyword evidence="4" id="KW-1185">Reference proteome</keyword>
<dbReference type="PROSITE" id="PS51257">
    <property type="entry name" value="PROKAR_LIPOPROTEIN"/>
    <property type="match status" value="1"/>
</dbReference>
<dbReference type="Proteomes" id="UP000291485">
    <property type="component" value="Unassembled WGS sequence"/>
</dbReference>
<dbReference type="CDD" id="cd12956">
    <property type="entry name" value="CBM_SusE-F_like"/>
    <property type="match status" value="1"/>
</dbReference>
<dbReference type="AlphaFoldDB" id="A0A4R0NW45"/>
<feature type="domain" description="SusE outer membrane protein" evidence="1">
    <location>
        <begin position="26"/>
        <end position="133"/>
    </location>
</feature>
<sequence>MKNSIYLIIMLFAGLFQSCKKEKELTVLKAVSFSSSLTANKSAVVLSPATDTSAVVTFSWPGVSFPIKASVTYTLEIDVPADTVGAAAWGNATSVAIGNDVLSKSYKGKDLNDLALSMGIGSGTTGNLVFRVKAYQDRATYSKAVSVKVTTYLAQAVYPHLYIPGDYQGWSPATAPTAAALQPKIYEGYIYIPAGVTNYFKMTTARDWNHINYGDAGAGKISVDGNAAGLLAPEAGYVQVSVNLNTNTWSAIKTTWSILGDASPGGWSTDTQLTYNPATQVWTVTADMVSTGSFKFRANNAWNIDFGVDANGKIAYADSPVYGYNAAVNNITVPSSGNYTITLDLHDPSNYNYKLKKN</sequence>
<dbReference type="Pfam" id="PF16411">
    <property type="entry name" value="SusF_SusE"/>
    <property type="match status" value="1"/>
</dbReference>
<dbReference type="Pfam" id="PF14292">
    <property type="entry name" value="SusE"/>
    <property type="match status" value="1"/>
</dbReference>
<accession>A0A4R0NW45</accession>
<evidence type="ECO:0000313" key="3">
    <source>
        <dbReference type="EMBL" id="TCD05912.1"/>
    </source>
</evidence>
<dbReference type="InterPro" id="IPR025970">
    <property type="entry name" value="SusE"/>
</dbReference>
<dbReference type="InterPro" id="IPR032187">
    <property type="entry name" value="SusF/SusE-like_C"/>
</dbReference>